<sequence length="204" mass="21305">MPQGGNVTDVEQPEDRDPTPPGLRLVRDLINTLDVATGADALATADGLAAFTREHGLTGLEPAKPGLPELVRLREGLRAVCLAHAHPGTPVPPETAAELAGLLRRTPLTVVFDATGTAALEPVLPGGPGGPATGVTALTARIAAAVAAAAADGTWARLKACEAGDCHWAYYDRSPAARRRWCDMAVCGSRAKMRTYRARRSSRS</sequence>
<dbReference type="Pfam" id="PF07336">
    <property type="entry name" value="ABATE"/>
    <property type="match status" value="1"/>
</dbReference>
<gene>
    <name evidence="3" type="ORF">CUT44_22000</name>
</gene>
<feature type="domain" description="Zinc finger CGNR" evidence="2">
    <location>
        <begin position="157"/>
        <end position="200"/>
    </location>
</feature>
<keyword evidence="4" id="KW-1185">Reference proteome</keyword>
<dbReference type="Pfam" id="PF11706">
    <property type="entry name" value="zf-CGNR"/>
    <property type="match status" value="1"/>
</dbReference>
<evidence type="ECO:0000259" key="2">
    <source>
        <dbReference type="Pfam" id="PF11706"/>
    </source>
</evidence>
<organism evidence="3 4">
    <name type="scientific">Streptomyces carminius</name>
    <dbReference type="NCBI Taxonomy" id="2665496"/>
    <lineage>
        <taxon>Bacteria</taxon>
        <taxon>Bacillati</taxon>
        <taxon>Actinomycetota</taxon>
        <taxon>Actinomycetes</taxon>
        <taxon>Kitasatosporales</taxon>
        <taxon>Streptomycetaceae</taxon>
        <taxon>Streptomyces</taxon>
    </lineage>
</organism>
<protein>
    <recommendedName>
        <fullName evidence="2">Zinc finger CGNR domain-containing protein</fullName>
    </recommendedName>
</protein>
<dbReference type="AlphaFoldDB" id="A0A2M8LUL1"/>
<evidence type="ECO:0000256" key="1">
    <source>
        <dbReference type="SAM" id="MobiDB-lite"/>
    </source>
</evidence>
<dbReference type="InterPro" id="IPR023286">
    <property type="entry name" value="ABATE_dom_sf"/>
</dbReference>
<evidence type="ECO:0000313" key="3">
    <source>
        <dbReference type="EMBL" id="PJE95645.1"/>
    </source>
</evidence>
<dbReference type="EMBL" id="PGGW01000063">
    <property type="protein sequence ID" value="PJE95645.1"/>
    <property type="molecule type" value="Genomic_DNA"/>
</dbReference>
<dbReference type="Gene3D" id="1.10.3300.10">
    <property type="entry name" value="Jann2411-like domain"/>
    <property type="match status" value="1"/>
</dbReference>
<proteinExistence type="predicted"/>
<accession>A0A2M8LUL1</accession>
<feature type="region of interest" description="Disordered" evidence="1">
    <location>
        <begin position="1"/>
        <end position="21"/>
    </location>
</feature>
<dbReference type="Proteomes" id="UP000230407">
    <property type="component" value="Unassembled WGS sequence"/>
</dbReference>
<dbReference type="SUPFAM" id="SSF160904">
    <property type="entry name" value="Jann2411-like"/>
    <property type="match status" value="1"/>
</dbReference>
<reference evidence="3 4" key="1">
    <citation type="submission" date="2017-11" db="EMBL/GenBank/DDBJ databases">
        <title>Streptomyces carmine sp. nov., a novel actinomycete isolated from Sophora alopecuroides in Xinjiang, China.</title>
        <authorList>
            <person name="Wang Y."/>
            <person name="Luo X."/>
            <person name="Wan C."/>
            <person name="Zhang L."/>
        </authorList>
    </citation>
    <scope>NUCLEOTIDE SEQUENCE [LARGE SCALE GENOMIC DNA]</scope>
    <source>
        <strain evidence="3 4">TRM SA0054</strain>
    </source>
</reference>
<dbReference type="InterPro" id="IPR010852">
    <property type="entry name" value="ABATE"/>
</dbReference>
<evidence type="ECO:0000313" key="4">
    <source>
        <dbReference type="Proteomes" id="UP000230407"/>
    </source>
</evidence>
<dbReference type="InterPro" id="IPR021005">
    <property type="entry name" value="Znf_CGNR"/>
</dbReference>
<comment type="caution">
    <text evidence="3">The sequence shown here is derived from an EMBL/GenBank/DDBJ whole genome shotgun (WGS) entry which is preliminary data.</text>
</comment>
<dbReference type="PANTHER" id="PTHR35525">
    <property type="entry name" value="BLL6575 PROTEIN"/>
    <property type="match status" value="1"/>
</dbReference>
<name>A0A2M8LUL1_9ACTN</name>
<dbReference type="PANTHER" id="PTHR35525:SF3">
    <property type="entry name" value="BLL6575 PROTEIN"/>
    <property type="match status" value="1"/>
</dbReference>